<sequence length="253" mass="28713">MRAGLILILTFCIQVGWSQPATINAYEHVIVPMQFNFQDEPNEYQLNILARVLLQEQGFKVFMDTEERPLQFMGNTCEALFLDVEDTSGFLNISVIFRLKDCYGNVLYESEKGQTNIKDFKDGYQDALRRSFSSMSNQNYSYDASLDKGGNSFSSDDVSAASEVKKMAPDKKIYKFGGQTYWLIEKGEGAYTLLFNEGKEIYAELQSADKGSFIFNSEAINGAAFFDAEGNINVEYMDQDLGEVQKIRFKKIN</sequence>
<reference evidence="1 2" key="1">
    <citation type="submission" date="2016-10" db="EMBL/GenBank/DDBJ databases">
        <authorList>
            <person name="de Groot N.N."/>
        </authorList>
    </citation>
    <scope>NUCLEOTIDE SEQUENCE [LARGE SCALE GENOMIC DNA]</scope>
    <source>
        <strain evidence="1 2">DSM 19803</strain>
    </source>
</reference>
<accession>A0A1G7U285</accession>
<evidence type="ECO:0000313" key="1">
    <source>
        <dbReference type="EMBL" id="SDG41715.1"/>
    </source>
</evidence>
<dbReference type="Proteomes" id="UP000199296">
    <property type="component" value="Unassembled WGS sequence"/>
</dbReference>
<evidence type="ECO:0000313" key="2">
    <source>
        <dbReference type="Proteomes" id="UP000199296"/>
    </source>
</evidence>
<dbReference type="RefSeq" id="WP_093364466.1">
    <property type="nucleotide sequence ID" value="NZ_FNCW01000001.1"/>
</dbReference>
<dbReference type="AlphaFoldDB" id="A0A1G7U285"/>
<gene>
    <name evidence="1" type="ORF">SAMN04488027_101209</name>
</gene>
<protein>
    <submittedName>
        <fullName evidence="1">Uncharacterized protein</fullName>
    </submittedName>
</protein>
<dbReference type="EMBL" id="FNCW01000001">
    <property type="protein sequence ID" value="SDG41715.1"/>
    <property type="molecule type" value="Genomic_DNA"/>
</dbReference>
<proteinExistence type="predicted"/>
<dbReference type="STRING" id="470826.SAMN04488027_101209"/>
<dbReference type="OrthoDB" id="1274006at2"/>
<name>A0A1G7U285_9FLAO</name>
<organism evidence="1 2">
    <name type="scientific">Psychroflexus sediminis</name>
    <dbReference type="NCBI Taxonomy" id="470826"/>
    <lineage>
        <taxon>Bacteria</taxon>
        <taxon>Pseudomonadati</taxon>
        <taxon>Bacteroidota</taxon>
        <taxon>Flavobacteriia</taxon>
        <taxon>Flavobacteriales</taxon>
        <taxon>Flavobacteriaceae</taxon>
        <taxon>Psychroflexus</taxon>
    </lineage>
</organism>
<keyword evidence="2" id="KW-1185">Reference proteome</keyword>